<evidence type="ECO:0000256" key="2">
    <source>
        <dbReference type="SAM" id="Phobius"/>
    </source>
</evidence>
<dbReference type="PROSITE" id="PS50853">
    <property type="entry name" value="FN3"/>
    <property type="match status" value="1"/>
</dbReference>
<keyword evidence="1" id="KW-0677">Repeat</keyword>
<dbReference type="InterPro" id="IPR013783">
    <property type="entry name" value="Ig-like_fold"/>
</dbReference>
<feature type="transmembrane region" description="Helical" evidence="2">
    <location>
        <begin position="476"/>
        <end position="496"/>
    </location>
</feature>
<dbReference type="PANTHER" id="PTHR46708">
    <property type="entry name" value="TENASCIN"/>
    <property type="match status" value="1"/>
</dbReference>
<dbReference type="InterPro" id="IPR036116">
    <property type="entry name" value="FN3_sf"/>
</dbReference>
<evidence type="ECO:0000256" key="3">
    <source>
        <dbReference type="SAM" id="SignalP"/>
    </source>
</evidence>
<name>A0AAW0SQ67_SCYPA</name>
<dbReference type="InterPro" id="IPR050991">
    <property type="entry name" value="ECM_Regulatory_Proteins"/>
</dbReference>
<dbReference type="Gene3D" id="2.60.40.10">
    <property type="entry name" value="Immunoglobulins"/>
    <property type="match status" value="1"/>
</dbReference>
<feature type="signal peptide" evidence="3">
    <location>
        <begin position="1"/>
        <end position="22"/>
    </location>
</feature>
<protein>
    <recommendedName>
        <fullName evidence="4">Fibronectin type-III domain-containing protein</fullName>
    </recommendedName>
</protein>
<feature type="domain" description="Fibronectin type-III" evidence="4">
    <location>
        <begin position="289"/>
        <end position="378"/>
    </location>
</feature>
<evidence type="ECO:0000259" key="4">
    <source>
        <dbReference type="PROSITE" id="PS50853"/>
    </source>
</evidence>
<dbReference type="InterPro" id="IPR003961">
    <property type="entry name" value="FN3_dom"/>
</dbReference>
<evidence type="ECO:0000313" key="5">
    <source>
        <dbReference type="EMBL" id="KAK8377236.1"/>
    </source>
</evidence>
<comment type="caution">
    <text evidence="5">The sequence shown here is derived from an EMBL/GenBank/DDBJ whole genome shotgun (WGS) entry which is preliminary data.</text>
</comment>
<dbReference type="SMART" id="SM00060">
    <property type="entry name" value="FN3"/>
    <property type="match status" value="3"/>
</dbReference>
<dbReference type="Proteomes" id="UP001487740">
    <property type="component" value="Unassembled WGS sequence"/>
</dbReference>
<gene>
    <name evidence="5" type="ORF">O3P69_013703</name>
</gene>
<feature type="chain" id="PRO_5043676574" description="Fibronectin type-III domain-containing protein" evidence="3">
    <location>
        <begin position="23"/>
        <end position="507"/>
    </location>
</feature>
<keyword evidence="6" id="KW-1185">Reference proteome</keyword>
<dbReference type="CDD" id="cd00063">
    <property type="entry name" value="FN3"/>
    <property type="match status" value="1"/>
</dbReference>
<keyword evidence="2" id="KW-1133">Transmembrane helix</keyword>
<dbReference type="PANTHER" id="PTHR46708:SF10">
    <property type="entry name" value="RECEPTOR-TYPE TYROSINE-PROTEIN PHOSPHATASE ETA-LIKE"/>
    <property type="match status" value="1"/>
</dbReference>
<keyword evidence="2" id="KW-0812">Transmembrane</keyword>
<proteinExistence type="predicted"/>
<dbReference type="EMBL" id="JARAKH010000047">
    <property type="protein sequence ID" value="KAK8377236.1"/>
    <property type="molecule type" value="Genomic_DNA"/>
</dbReference>
<evidence type="ECO:0000313" key="6">
    <source>
        <dbReference type="Proteomes" id="UP001487740"/>
    </source>
</evidence>
<accession>A0AAW0SQ67</accession>
<evidence type="ECO:0000256" key="1">
    <source>
        <dbReference type="ARBA" id="ARBA00022737"/>
    </source>
</evidence>
<keyword evidence="2" id="KW-0472">Membrane</keyword>
<organism evidence="5 6">
    <name type="scientific">Scylla paramamosain</name>
    <name type="common">Mud crab</name>
    <dbReference type="NCBI Taxonomy" id="85552"/>
    <lineage>
        <taxon>Eukaryota</taxon>
        <taxon>Metazoa</taxon>
        <taxon>Ecdysozoa</taxon>
        <taxon>Arthropoda</taxon>
        <taxon>Crustacea</taxon>
        <taxon>Multicrustacea</taxon>
        <taxon>Malacostraca</taxon>
        <taxon>Eumalacostraca</taxon>
        <taxon>Eucarida</taxon>
        <taxon>Decapoda</taxon>
        <taxon>Pleocyemata</taxon>
        <taxon>Brachyura</taxon>
        <taxon>Eubrachyura</taxon>
        <taxon>Portunoidea</taxon>
        <taxon>Portunidae</taxon>
        <taxon>Portuninae</taxon>
        <taxon>Scylla</taxon>
    </lineage>
</organism>
<dbReference type="SUPFAM" id="SSF49265">
    <property type="entry name" value="Fibronectin type III"/>
    <property type="match status" value="1"/>
</dbReference>
<sequence>MALAARALALFLACVSAAGVSGESVSVTVTTTSVQVSWEKTGQWKGVNSFHVNLTMNGYSFCEKDVLCFLSTSCAFNSEAQCGKFSPCADVSVTVTGNNFKAPQVDVVTAPEPVTDIDIKGTKNSKTVTWTNPTSSCLENLIAKVEYGGYYNYISVLDKSQNSVTVPLCMNGLGIVKVRARGGSGESDATSVILSREFQNDAVKIQDCPPKGCKDVVINWEYKSVCPDVDHLYLTLGDVFETTTDLNITSVTITDLDLNTKYKTCLHAYDVDDNLLARHCTNCGSQPEVVDKLGVTNVSDTTAVIDWEPPICPTADEIEYNVSYSKVGNERSYITADSMFQWTELQPAQNHKLCVTVQHKGVSSADPACVNAFTLPEALGKIVVRIYDESSLFITWEAGLFTPNIKYRVSWGDDLTHSDYTEYKSYTIDGYNETVGPNEVCVEVETKVPTGLRSTTTCQESPFPNFISAKPDHTNMIIGVSVSAGLAVLLSVLLVVKAGTEPPSRKS</sequence>
<keyword evidence="3" id="KW-0732">Signal</keyword>
<dbReference type="AlphaFoldDB" id="A0AAW0SQ67"/>
<reference evidence="5 6" key="1">
    <citation type="submission" date="2023-03" db="EMBL/GenBank/DDBJ databases">
        <title>High-quality genome of Scylla paramamosain provides insights in environmental adaptation.</title>
        <authorList>
            <person name="Zhang L."/>
        </authorList>
    </citation>
    <scope>NUCLEOTIDE SEQUENCE [LARGE SCALE GENOMIC DNA]</scope>
    <source>
        <strain evidence="5">LZ_2023a</strain>
        <tissue evidence="5">Muscle</tissue>
    </source>
</reference>